<dbReference type="PROSITE" id="PS51228">
    <property type="entry name" value="ACB_2"/>
    <property type="match status" value="1"/>
</dbReference>
<evidence type="ECO:0000313" key="8">
    <source>
        <dbReference type="Proteomes" id="UP001159428"/>
    </source>
</evidence>
<name>A0AAU9VSA6_9CNID</name>
<dbReference type="GO" id="GO:0000062">
    <property type="term" value="F:fatty-acyl-CoA binding"/>
    <property type="evidence" value="ECO:0007669"/>
    <property type="project" value="InterPro"/>
</dbReference>
<dbReference type="Gene3D" id="1.25.40.20">
    <property type="entry name" value="Ankyrin repeat-containing domain"/>
    <property type="match status" value="1"/>
</dbReference>
<dbReference type="Pfam" id="PF12796">
    <property type="entry name" value="Ank_2"/>
    <property type="match status" value="1"/>
</dbReference>
<dbReference type="PANTHER" id="PTHR24119:SF0">
    <property type="entry name" value="ACYL-COA-BINDING DOMAIN-CONTAINING PROTEIN 6"/>
    <property type="match status" value="1"/>
</dbReference>
<evidence type="ECO:0000313" key="7">
    <source>
        <dbReference type="EMBL" id="CAH3037933.1"/>
    </source>
</evidence>
<evidence type="ECO:0000256" key="5">
    <source>
        <dbReference type="PROSITE-ProRule" id="PRU00023"/>
    </source>
</evidence>
<dbReference type="InterPro" id="IPR036770">
    <property type="entry name" value="Ankyrin_rpt-contain_sf"/>
</dbReference>
<protein>
    <recommendedName>
        <fullName evidence="1">Acyl-CoA-binding domain-containing protein 6</fullName>
    </recommendedName>
</protein>
<keyword evidence="4" id="KW-0446">Lipid-binding</keyword>
<dbReference type="AlphaFoldDB" id="A0AAU9VSA6"/>
<evidence type="ECO:0000259" key="6">
    <source>
        <dbReference type="PROSITE" id="PS51228"/>
    </source>
</evidence>
<organism evidence="7 8">
    <name type="scientific">Pocillopora meandrina</name>
    <dbReference type="NCBI Taxonomy" id="46732"/>
    <lineage>
        <taxon>Eukaryota</taxon>
        <taxon>Metazoa</taxon>
        <taxon>Cnidaria</taxon>
        <taxon>Anthozoa</taxon>
        <taxon>Hexacorallia</taxon>
        <taxon>Scleractinia</taxon>
        <taxon>Astrocoeniina</taxon>
        <taxon>Pocilloporidae</taxon>
        <taxon>Pocillopora</taxon>
    </lineage>
</organism>
<dbReference type="PROSITE" id="PS50088">
    <property type="entry name" value="ANK_REPEAT"/>
    <property type="match status" value="2"/>
</dbReference>
<reference evidence="7 8" key="1">
    <citation type="submission" date="2022-05" db="EMBL/GenBank/DDBJ databases">
        <authorList>
            <consortium name="Genoscope - CEA"/>
            <person name="William W."/>
        </authorList>
    </citation>
    <scope>NUCLEOTIDE SEQUENCE [LARGE SCALE GENOMIC DNA]</scope>
</reference>
<dbReference type="SMART" id="SM00248">
    <property type="entry name" value="ANK"/>
    <property type="match status" value="3"/>
</dbReference>
<evidence type="ECO:0000256" key="3">
    <source>
        <dbReference type="ARBA" id="ARBA00023043"/>
    </source>
</evidence>
<feature type="repeat" description="ANK" evidence="5">
    <location>
        <begin position="204"/>
        <end position="236"/>
    </location>
</feature>
<evidence type="ECO:0000256" key="1">
    <source>
        <dbReference type="ARBA" id="ARBA00018419"/>
    </source>
</evidence>
<feature type="repeat" description="ANK" evidence="5">
    <location>
        <begin position="171"/>
        <end position="203"/>
    </location>
</feature>
<dbReference type="PROSITE" id="PS50297">
    <property type="entry name" value="ANK_REP_REGION"/>
    <property type="match status" value="2"/>
</dbReference>
<dbReference type="PANTHER" id="PTHR24119">
    <property type="entry name" value="ACYL-COA-BINDING DOMAIN-CONTAINING PROTEIN 6"/>
    <property type="match status" value="1"/>
</dbReference>
<dbReference type="InterPro" id="IPR000582">
    <property type="entry name" value="Acyl-CoA-binding_protein"/>
</dbReference>
<dbReference type="PRINTS" id="PR00689">
    <property type="entry name" value="ACOABINDINGP"/>
</dbReference>
<evidence type="ECO:0000256" key="4">
    <source>
        <dbReference type="ARBA" id="ARBA00023121"/>
    </source>
</evidence>
<accession>A0AAU9VSA6</accession>
<keyword evidence="3 5" id="KW-0040">ANK repeat</keyword>
<gene>
    <name evidence="7" type="ORF">PMEA_00021434</name>
</gene>
<evidence type="ECO:0000256" key="2">
    <source>
        <dbReference type="ARBA" id="ARBA00022737"/>
    </source>
</evidence>
<proteinExistence type="predicted"/>
<dbReference type="InterPro" id="IPR002110">
    <property type="entry name" value="Ankyrin_rpt"/>
</dbReference>
<keyword evidence="8" id="KW-1185">Reference proteome</keyword>
<comment type="caution">
    <text evidence="7">The sequence shown here is derived from an EMBL/GenBank/DDBJ whole genome shotgun (WGS) entry which is preliminary data.</text>
</comment>
<dbReference type="Proteomes" id="UP001159428">
    <property type="component" value="Unassembled WGS sequence"/>
</dbReference>
<dbReference type="InterPro" id="IPR014352">
    <property type="entry name" value="FERM/acyl-CoA-bd_prot_sf"/>
</dbReference>
<feature type="domain" description="ACB" evidence="6">
    <location>
        <begin position="15"/>
        <end position="99"/>
    </location>
</feature>
<dbReference type="InterPro" id="IPR035984">
    <property type="entry name" value="Acyl-CoA-binding_sf"/>
</dbReference>
<dbReference type="Gene3D" id="1.20.80.10">
    <property type="match status" value="1"/>
</dbReference>
<keyword evidence="2" id="KW-0677">Repeat</keyword>
<dbReference type="SUPFAM" id="SSF48403">
    <property type="entry name" value="Ankyrin repeat"/>
    <property type="match status" value="1"/>
</dbReference>
<dbReference type="SUPFAM" id="SSF47027">
    <property type="entry name" value="Acyl-CoA binding protein"/>
    <property type="match status" value="1"/>
</dbReference>
<dbReference type="EMBL" id="CALNXJ010000004">
    <property type="protein sequence ID" value="CAH3037933.1"/>
    <property type="molecule type" value="Genomic_DNA"/>
</dbReference>
<sequence>MAEYFDEVVLDAEDLEKLFEAATEFVRTIKNLSDEKKLTFYALYKQAKEGPCNTSRPGFWDMIGKAKWDSWKKLGDMSKQEALERYIQELFETDPEWEAKYAVTDDLTPKETEKPVHKQTMGLAVSTLRGNEDDVISDANKSVFDWCKEGNVKRMDVLLNKGENINAKDEQGMTLLHWACDRGHEEVVTYLIKNKAEVNIQDADGQTPLHYAATCDFLSIVKELLQCGGDSTIIDSDGCRPADVAENSELKELLNI</sequence>
<dbReference type="Pfam" id="PF00887">
    <property type="entry name" value="ACBP"/>
    <property type="match status" value="1"/>
</dbReference>